<accession>A0AAD7DMS3</accession>
<evidence type="ECO:0000256" key="1">
    <source>
        <dbReference type="SAM" id="Coils"/>
    </source>
</evidence>
<evidence type="ECO:0000256" key="2">
    <source>
        <dbReference type="SAM" id="MobiDB-lite"/>
    </source>
</evidence>
<sequence>MHTLTFLWCLHSPSISPTSDLRSPNSQPETFVSRVRQIKVEYAFEIVIGGTASIDPTVLCNIIRWFAAFKRNGQSLLVHTRTPPDEPDFLVISMADWAATANVLMNIKCFKDKLEEYHLRAPQLLFRLNTSCVWKTDLSAAITEATEHDSHARDADTKAHLTAIDSNVAAIARVADTQENQLATALSRIDTVILMARQALRNPANNEEKNEVLQELTTLKLEKKNIEQKITSLQGANSASIAGLAHTPPTSPPGITRPTSPKPNSPNPAKQRRLSSNKEDNVEVQNTINTGEDI</sequence>
<evidence type="ECO:0000313" key="3">
    <source>
        <dbReference type="EMBL" id="KAJ7693221.1"/>
    </source>
</evidence>
<feature type="region of interest" description="Disordered" evidence="2">
    <location>
        <begin position="242"/>
        <end position="294"/>
    </location>
</feature>
<reference evidence="3" key="1">
    <citation type="submission" date="2023-03" db="EMBL/GenBank/DDBJ databases">
        <title>Massive genome expansion in bonnet fungi (Mycena s.s.) driven by repeated elements and novel gene families across ecological guilds.</title>
        <authorList>
            <consortium name="Lawrence Berkeley National Laboratory"/>
            <person name="Harder C.B."/>
            <person name="Miyauchi S."/>
            <person name="Viragh M."/>
            <person name="Kuo A."/>
            <person name="Thoen E."/>
            <person name="Andreopoulos B."/>
            <person name="Lu D."/>
            <person name="Skrede I."/>
            <person name="Drula E."/>
            <person name="Henrissat B."/>
            <person name="Morin E."/>
            <person name="Kohler A."/>
            <person name="Barry K."/>
            <person name="LaButti K."/>
            <person name="Morin E."/>
            <person name="Salamov A."/>
            <person name="Lipzen A."/>
            <person name="Mereny Z."/>
            <person name="Hegedus B."/>
            <person name="Baldrian P."/>
            <person name="Stursova M."/>
            <person name="Weitz H."/>
            <person name="Taylor A."/>
            <person name="Grigoriev I.V."/>
            <person name="Nagy L.G."/>
            <person name="Martin F."/>
            <person name="Kauserud H."/>
        </authorList>
    </citation>
    <scope>NUCLEOTIDE SEQUENCE</scope>
    <source>
        <strain evidence="3">CBHHK067</strain>
    </source>
</reference>
<dbReference type="AlphaFoldDB" id="A0AAD7DMS3"/>
<name>A0AAD7DMS3_MYCRO</name>
<evidence type="ECO:0000313" key="4">
    <source>
        <dbReference type="Proteomes" id="UP001221757"/>
    </source>
</evidence>
<dbReference type="Proteomes" id="UP001221757">
    <property type="component" value="Unassembled WGS sequence"/>
</dbReference>
<feature type="compositionally biased region" description="Polar residues" evidence="2">
    <location>
        <begin position="283"/>
        <end position="294"/>
    </location>
</feature>
<proteinExistence type="predicted"/>
<protein>
    <submittedName>
        <fullName evidence="3">Uncharacterized protein</fullName>
    </submittedName>
</protein>
<organism evidence="3 4">
    <name type="scientific">Mycena rosella</name>
    <name type="common">Pink bonnet</name>
    <name type="synonym">Agaricus rosellus</name>
    <dbReference type="NCBI Taxonomy" id="1033263"/>
    <lineage>
        <taxon>Eukaryota</taxon>
        <taxon>Fungi</taxon>
        <taxon>Dikarya</taxon>
        <taxon>Basidiomycota</taxon>
        <taxon>Agaricomycotina</taxon>
        <taxon>Agaricomycetes</taxon>
        <taxon>Agaricomycetidae</taxon>
        <taxon>Agaricales</taxon>
        <taxon>Marasmiineae</taxon>
        <taxon>Mycenaceae</taxon>
        <taxon>Mycena</taxon>
    </lineage>
</organism>
<keyword evidence="4" id="KW-1185">Reference proteome</keyword>
<dbReference type="EMBL" id="JARKIE010000047">
    <property type="protein sequence ID" value="KAJ7693221.1"/>
    <property type="molecule type" value="Genomic_DNA"/>
</dbReference>
<keyword evidence="1" id="KW-0175">Coiled coil</keyword>
<feature type="coiled-coil region" evidence="1">
    <location>
        <begin position="209"/>
        <end position="236"/>
    </location>
</feature>
<comment type="caution">
    <text evidence="3">The sequence shown here is derived from an EMBL/GenBank/DDBJ whole genome shotgun (WGS) entry which is preliminary data.</text>
</comment>
<gene>
    <name evidence="3" type="ORF">B0H17DRAFT_1200044</name>
</gene>